<name>A0ABP6SRJ1_9ACTN</name>
<proteinExistence type="predicted"/>
<comment type="caution">
    <text evidence="2">The sequence shown here is derived from an EMBL/GenBank/DDBJ whole genome shotgun (WGS) entry which is preliminary data.</text>
</comment>
<evidence type="ECO:0000313" key="3">
    <source>
        <dbReference type="Proteomes" id="UP001501676"/>
    </source>
</evidence>
<dbReference type="InterPro" id="IPR002645">
    <property type="entry name" value="STAS_dom"/>
</dbReference>
<organism evidence="2 3">
    <name type="scientific">Cryptosporangium minutisporangium</name>
    <dbReference type="NCBI Taxonomy" id="113569"/>
    <lineage>
        <taxon>Bacteria</taxon>
        <taxon>Bacillati</taxon>
        <taxon>Actinomycetota</taxon>
        <taxon>Actinomycetes</taxon>
        <taxon>Cryptosporangiales</taxon>
        <taxon>Cryptosporangiaceae</taxon>
        <taxon>Cryptosporangium</taxon>
    </lineage>
</organism>
<sequence>MANHPAAARDPEHRQLLSITPRSGRLPGCAVLDVVGRVDRSTVPLLQVCLQTQLGRADVQELIVDLRRVTEFSTAASDALIRCHRLSRLRGIRLIVRPVRRPSLRGSQAG</sequence>
<dbReference type="PROSITE" id="PS50801">
    <property type="entry name" value="STAS"/>
    <property type="match status" value="1"/>
</dbReference>
<gene>
    <name evidence="2" type="ORF">GCM10020369_10540</name>
</gene>
<evidence type="ECO:0000259" key="1">
    <source>
        <dbReference type="PROSITE" id="PS50801"/>
    </source>
</evidence>
<feature type="domain" description="STAS" evidence="1">
    <location>
        <begin position="19"/>
        <end position="96"/>
    </location>
</feature>
<dbReference type="Proteomes" id="UP001501676">
    <property type="component" value="Unassembled WGS sequence"/>
</dbReference>
<dbReference type="RefSeq" id="WP_345726815.1">
    <property type="nucleotide sequence ID" value="NZ_BAAAYN010000006.1"/>
</dbReference>
<dbReference type="Gene3D" id="3.30.750.24">
    <property type="entry name" value="STAS domain"/>
    <property type="match status" value="1"/>
</dbReference>
<dbReference type="SUPFAM" id="SSF52091">
    <property type="entry name" value="SpoIIaa-like"/>
    <property type="match status" value="1"/>
</dbReference>
<dbReference type="InterPro" id="IPR036513">
    <property type="entry name" value="STAS_dom_sf"/>
</dbReference>
<dbReference type="Pfam" id="PF01740">
    <property type="entry name" value="STAS"/>
    <property type="match status" value="1"/>
</dbReference>
<accession>A0ABP6SRJ1</accession>
<evidence type="ECO:0000313" key="2">
    <source>
        <dbReference type="EMBL" id="GAA3383689.1"/>
    </source>
</evidence>
<protein>
    <recommendedName>
        <fullName evidence="1">STAS domain-containing protein</fullName>
    </recommendedName>
</protein>
<dbReference type="EMBL" id="BAAAYN010000006">
    <property type="protein sequence ID" value="GAA3383689.1"/>
    <property type="molecule type" value="Genomic_DNA"/>
</dbReference>
<reference evidence="3" key="1">
    <citation type="journal article" date="2019" name="Int. J. Syst. Evol. Microbiol.">
        <title>The Global Catalogue of Microorganisms (GCM) 10K type strain sequencing project: providing services to taxonomists for standard genome sequencing and annotation.</title>
        <authorList>
            <consortium name="The Broad Institute Genomics Platform"/>
            <consortium name="The Broad Institute Genome Sequencing Center for Infectious Disease"/>
            <person name="Wu L."/>
            <person name="Ma J."/>
        </authorList>
    </citation>
    <scope>NUCLEOTIDE SEQUENCE [LARGE SCALE GENOMIC DNA]</scope>
    <source>
        <strain evidence="3">JCM 9458</strain>
    </source>
</reference>
<keyword evidence="3" id="KW-1185">Reference proteome</keyword>